<organism evidence="1 2">
    <name type="scientific">Anabaena azotica FACHB-119</name>
    <dbReference type="NCBI Taxonomy" id="947527"/>
    <lineage>
        <taxon>Bacteria</taxon>
        <taxon>Bacillati</taxon>
        <taxon>Cyanobacteriota</taxon>
        <taxon>Cyanophyceae</taxon>
        <taxon>Nostocales</taxon>
        <taxon>Nostocaceae</taxon>
        <taxon>Anabaena</taxon>
        <taxon>Anabaena azotica</taxon>
    </lineage>
</organism>
<protein>
    <recommendedName>
        <fullName evidence="3">Secreted protein</fullName>
    </recommendedName>
</protein>
<evidence type="ECO:0000313" key="1">
    <source>
        <dbReference type="EMBL" id="MBD2501511.1"/>
    </source>
</evidence>
<dbReference type="Proteomes" id="UP000661112">
    <property type="component" value="Unassembled WGS sequence"/>
</dbReference>
<reference evidence="1 2" key="1">
    <citation type="journal article" date="2020" name="ISME J.">
        <title>Comparative genomics reveals insights into cyanobacterial evolution and habitat adaptation.</title>
        <authorList>
            <person name="Chen M.Y."/>
            <person name="Teng W.K."/>
            <person name="Zhao L."/>
            <person name="Hu C.X."/>
            <person name="Zhou Y.K."/>
            <person name="Han B.P."/>
            <person name="Song L.R."/>
            <person name="Shu W.S."/>
        </authorList>
    </citation>
    <scope>NUCLEOTIDE SEQUENCE [LARGE SCALE GENOMIC DNA]</scope>
    <source>
        <strain evidence="1 2">FACHB-119</strain>
    </source>
</reference>
<evidence type="ECO:0008006" key="3">
    <source>
        <dbReference type="Google" id="ProtNLM"/>
    </source>
</evidence>
<dbReference type="RefSeq" id="WP_190472468.1">
    <property type="nucleotide sequence ID" value="NZ_JACJSG010000015.1"/>
</dbReference>
<gene>
    <name evidence="1" type="ORF">H6G83_13020</name>
</gene>
<keyword evidence="2" id="KW-1185">Reference proteome</keyword>
<name>A0ABR8D3K4_9NOST</name>
<accession>A0ABR8D3K4</accession>
<proteinExistence type="predicted"/>
<evidence type="ECO:0000313" key="2">
    <source>
        <dbReference type="Proteomes" id="UP000661112"/>
    </source>
</evidence>
<dbReference type="EMBL" id="JACJSG010000015">
    <property type="protein sequence ID" value="MBD2501511.1"/>
    <property type="molecule type" value="Genomic_DNA"/>
</dbReference>
<sequence length="101" mass="11407">MKRFLISAFTPTFVSHCVGRVSRHKASGGTRCADLYYLSFRIRSSPLDLLRLLFVRFTAISYTTTKAALEGRGFKPSFSVNIADDRVKSFLLSKFSPFLMS</sequence>
<comment type="caution">
    <text evidence="1">The sequence shown here is derived from an EMBL/GenBank/DDBJ whole genome shotgun (WGS) entry which is preliminary data.</text>
</comment>